<dbReference type="PROSITE" id="PS50935">
    <property type="entry name" value="SSB"/>
    <property type="match status" value="1"/>
</dbReference>
<keyword evidence="1 2" id="KW-0238">DNA-binding</keyword>
<organism evidence="4">
    <name type="scientific">Siphoviridae sp. ctksc2</name>
    <dbReference type="NCBI Taxonomy" id="2825645"/>
    <lineage>
        <taxon>Viruses</taxon>
        <taxon>Duplodnaviria</taxon>
        <taxon>Heunggongvirae</taxon>
        <taxon>Uroviricota</taxon>
        <taxon>Caudoviricetes</taxon>
    </lineage>
</organism>
<dbReference type="CDD" id="cd04496">
    <property type="entry name" value="SSB_OBF"/>
    <property type="match status" value="1"/>
</dbReference>
<evidence type="ECO:0000256" key="1">
    <source>
        <dbReference type="ARBA" id="ARBA00023125"/>
    </source>
</evidence>
<dbReference type="EMBL" id="BK016127">
    <property type="protein sequence ID" value="DAF97164.1"/>
    <property type="molecule type" value="Genomic_DNA"/>
</dbReference>
<reference evidence="4" key="1">
    <citation type="journal article" date="2021" name="Proc. Natl. Acad. Sci. U.S.A.">
        <title>A Catalog of Tens of Thousands of Viruses from Human Metagenomes Reveals Hidden Associations with Chronic Diseases.</title>
        <authorList>
            <person name="Tisza M.J."/>
            <person name="Buck C.B."/>
        </authorList>
    </citation>
    <scope>NUCLEOTIDE SEQUENCE</scope>
    <source>
        <strain evidence="4">Ctksc2</strain>
    </source>
</reference>
<accession>A0A8S5URY3</accession>
<dbReference type="Pfam" id="PF00436">
    <property type="entry name" value="SSB"/>
    <property type="match status" value="1"/>
</dbReference>
<dbReference type="InterPro" id="IPR000424">
    <property type="entry name" value="Primosome_PriB/ssb"/>
</dbReference>
<dbReference type="Gene3D" id="2.40.50.140">
    <property type="entry name" value="Nucleic acid-binding proteins"/>
    <property type="match status" value="1"/>
</dbReference>
<evidence type="ECO:0000313" key="4">
    <source>
        <dbReference type="EMBL" id="DAF97164.1"/>
    </source>
</evidence>
<sequence>MGARPQLEMTVTGYAAADPEMRFTPSGKPVANVSVPYTPRRYDQQTQQWVDAGDTVWVRAAVWGDAAETFCEHVQKVQLLTLTGRPNVRAWAGKDGQPAAALNLAVDTWGLHPKPVQHGQQPAQPAAFGSGNVPTAAQDPWGTGGAQPGEPPF</sequence>
<dbReference type="GO" id="GO:0003697">
    <property type="term" value="F:single-stranded DNA binding"/>
    <property type="evidence" value="ECO:0007669"/>
    <property type="project" value="InterPro"/>
</dbReference>
<name>A0A8S5URY3_9CAUD</name>
<feature type="region of interest" description="Disordered" evidence="3">
    <location>
        <begin position="114"/>
        <end position="153"/>
    </location>
</feature>
<evidence type="ECO:0000256" key="3">
    <source>
        <dbReference type="SAM" id="MobiDB-lite"/>
    </source>
</evidence>
<protein>
    <submittedName>
        <fullName evidence="4">Single strand binding protein</fullName>
    </submittedName>
</protein>
<evidence type="ECO:0000256" key="2">
    <source>
        <dbReference type="PROSITE-ProRule" id="PRU00252"/>
    </source>
</evidence>
<proteinExistence type="predicted"/>
<dbReference type="SUPFAM" id="SSF50249">
    <property type="entry name" value="Nucleic acid-binding proteins"/>
    <property type="match status" value="1"/>
</dbReference>
<dbReference type="InterPro" id="IPR012340">
    <property type="entry name" value="NA-bd_OB-fold"/>
</dbReference>